<dbReference type="SUPFAM" id="SSF51905">
    <property type="entry name" value="FAD/NAD(P)-binding domain"/>
    <property type="match status" value="1"/>
</dbReference>
<dbReference type="PRINTS" id="PR00368">
    <property type="entry name" value="FADPNR"/>
</dbReference>
<evidence type="ECO:0000259" key="2">
    <source>
        <dbReference type="Pfam" id="PF21688"/>
    </source>
</evidence>
<reference evidence="3" key="1">
    <citation type="submission" date="2021-02" db="EMBL/GenBank/DDBJ databases">
        <title>First Annotated Genome of the Yellow-green Alga Tribonema minus.</title>
        <authorList>
            <person name="Mahan K.M."/>
        </authorList>
    </citation>
    <scope>NUCLEOTIDE SEQUENCE</scope>
    <source>
        <strain evidence="3">UTEX B ZZ1240</strain>
    </source>
</reference>
<dbReference type="InterPro" id="IPR028348">
    <property type="entry name" value="FAD-binding_protein"/>
</dbReference>
<dbReference type="Gene3D" id="3.30.70.2700">
    <property type="match status" value="1"/>
</dbReference>
<dbReference type="Pfam" id="PF21688">
    <property type="entry name" value="FAD-depend_C"/>
    <property type="match status" value="1"/>
</dbReference>
<keyword evidence="4" id="KW-1185">Reference proteome</keyword>
<dbReference type="OrthoDB" id="2690153at2759"/>
<gene>
    <name evidence="3" type="ORF">JKP88DRAFT_352619</name>
</gene>
<dbReference type="Pfam" id="PF01266">
    <property type="entry name" value="DAO"/>
    <property type="match status" value="1"/>
</dbReference>
<accession>A0A836CLD3</accession>
<feature type="domain" description="FAD-dependent protein C-terminal" evidence="2">
    <location>
        <begin position="379"/>
        <end position="590"/>
    </location>
</feature>
<proteinExistence type="predicted"/>
<dbReference type="PANTHER" id="PTHR42842:SF3">
    <property type="entry name" value="FAD_NAD(P)-BINDING OXIDOREDUCTASE FAMILY PROTEIN"/>
    <property type="match status" value="1"/>
</dbReference>
<evidence type="ECO:0000313" key="4">
    <source>
        <dbReference type="Proteomes" id="UP000664859"/>
    </source>
</evidence>
<evidence type="ECO:0000313" key="3">
    <source>
        <dbReference type="EMBL" id="KAG5190617.1"/>
    </source>
</evidence>
<dbReference type="AlphaFoldDB" id="A0A836CLD3"/>
<dbReference type="PANTHER" id="PTHR42842">
    <property type="entry name" value="FAD/NAD(P)-BINDING OXIDOREDUCTASE"/>
    <property type="match status" value="1"/>
</dbReference>
<comment type="caution">
    <text evidence="3">The sequence shown here is derived from an EMBL/GenBank/DDBJ whole genome shotgun (WGS) entry which is preliminary data.</text>
</comment>
<evidence type="ECO:0000259" key="1">
    <source>
        <dbReference type="Pfam" id="PF01266"/>
    </source>
</evidence>
<dbReference type="EMBL" id="JAFCMP010000031">
    <property type="protein sequence ID" value="KAG5190617.1"/>
    <property type="molecule type" value="Genomic_DNA"/>
</dbReference>
<dbReference type="InterPro" id="IPR036188">
    <property type="entry name" value="FAD/NAD-bd_sf"/>
</dbReference>
<dbReference type="Proteomes" id="UP000664859">
    <property type="component" value="Unassembled WGS sequence"/>
</dbReference>
<name>A0A836CLD3_9STRA</name>
<organism evidence="3 4">
    <name type="scientific">Tribonema minus</name>
    <dbReference type="NCBI Taxonomy" id="303371"/>
    <lineage>
        <taxon>Eukaryota</taxon>
        <taxon>Sar</taxon>
        <taxon>Stramenopiles</taxon>
        <taxon>Ochrophyta</taxon>
        <taxon>PX clade</taxon>
        <taxon>Xanthophyceae</taxon>
        <taxon>Tribonematales</taxon>
        <taxon>Tribonemataceae</taxon>
        <taxon>Tribonema</taxon>
    </lineage>
</organism>
<protein>
    <submittedName>
        <fullName evidence="3">Uncharacterized protein</fullName>
    </submittedName>
</protein>
<dbReference type="InterPro" id="IPR049516">
    <property type="entry name" value="FAD-depend_C"/>
</dbReference>
<dbReference type="Gene3D" id="3.50.50.60">
    <property type="entry name" value="FAD/NAD(P)-binding domain"/>
    <property type="match status" value="3"/>
</dbReference>
<dbReference type="InterPro" id="IPR006076">
    <property type="entry name" value="FAD-dep_OxRdtase"/>
</dbReference>
<sequence length="742" mass="78591">MKQRLELFNLEVPLSRDPGKDDIGIHDAVLSAISTRLGMRPDMPSLLSADVSIVRKSFDGRWKKDGEPKFVYTVDVRVDRGTAAKLKLRVKEGRMEPAPAPAAATAAAPASAVWSTEAAAPRVLVVGSGPAGLFAALALAQAGYKPIILERGQPVEVRGRDIGALFARKILNGESSNLCYGEGGAGTWSDGKLTTRIGKNSVDGAIMRSALQRVCGARAQARAAAAVKKTQAASGWCEVQRCSAEAGELQDVRAVLEALVQHGAPDRILVDGKPHLGTDRLVRILRGMRQYLQELGAEYRFGTCVKDVVVRGGKVTGVELTDGTVLPADAVVLGIGHSARPLYERLLDGGLHLEPKVCARDVSAEPWLRAPICDYTQGIAVGFRVEHPQDLIDYIQYGAFSAEYGALSAEVLRGKGPVPVADYKLVADLGGGRACYSFCMCPGGQIVPTSVDPREVCVNGMSFSKRGSKWANSALVVNISPDDMRDFGGDGPLRGVYWQQEMERRAARAGGGDLVAPVQTVPDFLSGAAEPSAPLPTSSYRLGVRAAPLHELYPAAVTQGLKDALAAFEARLPGFATSPAALLHGVETRTSAPVQIARDAASLQCVSAQALYPTGEGAGYAGGIVSAAVDGARVGRAVVAALAAFRPAAGAGSTADTLSHGSLALRGHGAVAEQVVAVAQKADDHRHPAVHWHHLKAQWSQAVKGIQPCEEELEMPQDYRLHLSSQRVLEHRKPGEVFEMEL</sequence>
<feature type="domain" description="FAD dependent oxidoreductase" evidence="1">
    <location>
        <begin position="122"/>
        <end position="351"/>
    </location>
</feature>